<evidence type="ECO:0000256" key="1">
    <source>
        <dbReference type="SAM" id="Phobius"/>
    </source>
</evidence>
<dbReference type="Gene3D" id="3.40.50.2000">
    <property type="entry name" value="Glycogen Phosphorylase B"/>
    <property type="match status" value="2"/>
</dbReference>
<organism evidence="3 4">
    <name type="scientific">Chryseobacterium nakagawai</name>
    <dbReference type="NCBI Taxonomy" id="1241982"/>
    <lineage>
        <taxon>Bacteria</taxon>
        <taxon>Pseudomonadati</taxon>
        <taxon>Bacteroidota</taxon>
        <taxon>Flavobacteriia</taxon>
        <taxon>Flavobacteriales</taxon>
        <taxon>Weeksellaceae</taxon>
        <taxon>Chryseobacterium group</taxon>
        <taxon>Chryseobacterium</taxon>
    </lineage>
</organism>
<proteinExistence type="predicted"/>
<accession>A0AAD1DQD1</accession>
<dbReference type="CDD" id="cd03801">
    <property type="entry name" value="GT4_PimA-like"/>
    <property type="match status" value="1"/>
</dbReference>
<dbReference type="SUPFAM" id="SSF53756">
    <property type="entry name" value="UDP-Glycosyltransferase/glycogen phosphorylase"/>
    <property type="match status" value="1"/>
</dbReference>
<reference evidence="3 4" key="1">
    <citation type="submission" date="2018-11" db="EMBL/GenBank/DDBJ databases">
        <title>Proposal to divide the Flavobacteriaceae and reorganize its genera based on Amino Acid Identity values calculated from whole genome sequences.</title>
        <authorList>
            <person name="Nicholson A.C."/>
            <person name="Gulvik C.A."/>
            <person name="Whitney A.M."/>
            <person name="Humrighouse B.W."/>
            <person name="Bell M."/>
            <person name="Holmes B."/>
            <person name="Steigerwalt A.G."/>
            <person name="Villarma A."/>
            <person name="Sheth M."/>
            <person name="Batra D."/>
            <person name="Pryor J."/>
            <person name="Bernardet J.-F."/>
            <person name="Hugo C."/>
            <person name="Kampfer P."/>
            <person name="Newman J."/>
            <person name="McQuiston J.R."/>
        </authorList>
    </citation>
    <scope>NUCLEOTIDE SEQUENCE [LARGE SCALE GENOMIC DNA]</scope>
    <source>
        <strain evidence="3 4">G0041</strain>
    </source>
</reference>
<dbReference type="PANTHER" id="PTHR12526">
    <property type="entry name" value="GLYCOSYLTRANSFERASE"/>
    <property type="match status" value="1"/>
</dbReference>
<dbReference type="EMBL" id="CP033923">
    <property type="protein sequence ID" value="AZA90663.1"/>
    <property type="molecule type" value="Genomic_DNA"/>
</dbReference>
<evidence type="ECO:0000313" key="3">
    <source>
        <dbReference type="EMBL" id="AZA90663.1"/>
    </source>
</evidence>
<dbReference type="InterPro" id="IPR001296">
    <property type="entry name" value="Glyco_trans_1"/>
</dbReference>
<feature type="transmembrane region" description="Helical" evidence="1">
    <location>
        <begin position="72"/>
        <end position="92"/>
    </location>
</feature>
<sequence>MGKKKFHCIFPIGQNVHLVKDVGMIPYMLQKEGYYDSYISFYETSENLPHLKNEVKGLKYKRIKKVFQNEDLNIFLFLLFNFWKMNYVMMFHPSFRKILIGFLFKVLSFNRLKFYFKMDANDTLLEEKFYPESVNYKLRNFFYNKTGKFTVETKKVADFMNEFSYINVSFLPNGFIKSPENTITKENRLLWVGRVGAEEKGINYLLSALSNIDLKNWKVDIVGPYDSHFSETIDDFFLNAPGLKGKIEFTGNISSRELLDEYYAKSKIFVLTSKYESFGLVLVEALAHGNFLVSSDLLPAQEISGFGKFGKLFPVGDSQKLASILQSIIDEKMHLPSKESIIAYADENYDWNVLVRKLYELLESK</sequence>
<keyword evidence="1" id="KW-1133">Transmembrane helix</keyword>
<dbReference type="AlphaFoldDB" id="A0AAD1DQD1"/>
<dbReference type="Proteomes" id="UP000278288">
    <property type="component" value="Chromosome"/>
</dbReference>
<dbReference type="Pfam" id="PF00534">
    <property type="entry name" value="Glycos_transf_1"/>
    <property type="match status" value="1"/>
</dbReference>
<gene>
    <name evidence="3" type="ORF">EG343_08510</name>
</gene>
<keyword evidence="1" id="KW-0472">Membrane</keyword>
<evidence type="ECO:0000259" key="2">
    <source>
        <dbReference type="Pfam" id="PF00534"/>
    </source>
</evidence>
<feature type="domain" description="Glycosyl transferase family 1" evidence="2">
    <location>
        <begin position="180"/>
        <end position="345"/>
    </location>
</feature>
<dbReference type="KEGG" id="cnk:EG343_08510"/>
<evidence type="ECO:0000313" key="4">
    <source>
        <dbReference type="Proteomes" id="UP000278288"/>
    </source>
</evidence>
<name>A0AAD1DQD1_CHRNA</name>
<keyword evidence="4" id="KW-1185">Reference proteome</keyword>
<keyword evidence="1" id="KW-0812">Transmembrane</keyword>
<protein>
    <submittedName>
        <fullName evidence="3">Glycosyltransferase</fullName>
    </submittedName>
</protein>
<dbReference type="GO" id="GO:0016757">
    <property type="term" value="F:glycosyltransferase activity"/>
    <property type="evidence" value="ECO:0007669"/>
    <property type="project" value="InterPro"/>
</dbReference>
<dbReference type="RefSeq" id="WP_123857381.1">
    <property type="nucleotide sequence ID" value="NZ_CP033923.1"/>
</dbReference>